<evidence type="ECO:0000313" key="2">
    <source>
        <dbReference type="EMBL" id="CAF1119638.1"/>
    </source>
</evidence>
<protein>
    <recommendedName>
        <fullName evidence="5">F-box domain-containing protein</fullName>
    </recommendedName>
</protein>
<dbReference type="AlphaFoldDB" id="A0A813SCJ7"/>
<proteinExistence type="predicted"/>
<evidence type="ECO:0000313" key="4">
    <source>
        <dbReference type="Proteomes" id="UP000663870"/>
    </source>
</evidence>
<dbReference type="EMBL" id="CAJNOL010000569">
    <property type="protein sequence ID" value="CAF1119638.1"/>
    <property type="molecule type" value="Genomic_DNA"/>
</dbReference>
<dbReference type="SUPFAM" id="SSF81383">
    <property type="entry name" value="F-box domain"/>
    <property type="match status" value="1"/>
</dbReference>
<keyword evidence="4" id="KW-1185">Reference proteome</keyword>
<dbReference type="EMBL" id="CAJNOH010000037">
    <property type="protein sequence ID" value="CAF0793270.1"/>
    <property type="molecule type" value="Genomic_DNA"/>
</dbReference>
<dbReference type="InterPro" id="IPR036047">
    <property type="entry name" value="F-box-like_dom_sf"/>
</dbReference>
<comment type="caution">
    <text evidence="1">The sequence shown here is derived from an EMBL/GenBank/DDBJ whole genome shotgun (WGS) entry which is preliminary data.</text>
</comment>
<evidence type="ECO:0000313" key="1">
    <source>
        <dbReference type="EMBL" id="CAF0793270.1"/>
    </source>
</evidence>
<organism evidence="1 3">
    <name type="scientific">Rotaria sordida</name>
    <dbReference type="NCBI Taxonomy" id="392033"/>
    <lineage>
        <taxon>Eukaryota</taxon>
        <taxon>Metazoa</taxon>
        <taxon>Spiralia</taxon>
        <taxon>Gnathifera</taxon>
        <taxon>Rotifera</taxon>
        <taxon>Eurotatoria</taxon>
        <taxon>Bdelloidea</taxon>
        <taxon>Philodinida</taxon>
        <taxon>Philodinidae</taxon>
        <taxon>Rotaria</taxon>
    </lineage>
</organism>
<reference evidence="1" key="1">
    <citation type="submission" date="2021-02" db="EMBL/GenBank/DDBJ databases">
        <authorList>
            <person name="Nowell W R."/>
        </authorList>
    </citation>
    <scope>NUCLEOTIDE SEQUENCE</scope>
</reference>
<name>A0A813SCJ7_9BILA</name>
<dbReference type="Proteomes" id="UP000663870">
    <property type="component" value="Unassembled WGS sequence"/>
</dbReference>
<sequence length="159" mass="19343">MKTYAEHLPIELWILIFRYIEIHDLFRAFTNLNNYFNRILASNHLLFYIQLRKDDIFYKEQTIFPSWSTTILNRIISLKLSTKKHRKYIFQFLNLHGKELIRLKSLTIEIYEREICPSCIDFLKYHSIEYLSLKCIPNQVLIEAILSSPKLCKCRLYFW</sequence>
<evidence type="ECO:0000313" key="3">
    <source>
        <dbReference type="Proteomes" id="UP000663854"/>
    </source>
</evidence>
<accession>A0A813SCJ7</accession>
<gene>
    <name evidence="2" type="ORF">JXQ802_LOCUS20130</name>
    <name evidence="1" type="ORF">PYM288_LOCUS4243</name>
</gene>
<evidence type="ECO:0008006" key="5">
    <source>
        <dbReference type="Google" id="ProtNLM"/>
    </source>
</evidence>
<dbReference type="Proteomes" id="UP000663854">
    <property type="component" value="Unassembled WGS sequence"/>
</dbReference>